<evidence type="ECO:0000313" key="2">
    <source>
        <dbReference type="EMBL" id="KIJ42922.1"/>
    </source>
</evidence>
<feature type="region of interest" description="Disordered" evidence="1">
    <location>
        <begin position="209"/>
        <end position="230"/>
    </location>
</feature>
<feature type="compositionally biased region" description="Basic and acidic residues" evidence="1">
    <location>
        <begin position="81"/>
        <end position="91"/>
    </location>
</feature>
<dbReference type="Proteomes" id="UP000054279">
    <property type="component" value="Unassembled WGS sequence"/>
</dbReference>
<evidence type="ECO:0000313" key="3">
    <source>
        <dbReference type="Proteomes" id="UP000054279"/>
    </source>
</evidence>
<feature type="compositionally biased region" description="Polar residues" evidence="1">
    <location>
        <begin position="412"/>
        <end position="429"/>
    </location>
</feature>
<keyword evidence="3" id="KW-1185">Reference proteome</keyword>
<dbReference type="HOGENOM" id="CLU_476648_0_0_1"/>
<feature type="compositionally biased region" description="Polar residues" evidence="1">
    <location>
        <begin position="16"/>
        <end position="26"/>
    </location>
</feature>
<sequence length="592" mass="63708">MPTSSNVPMLEPTPSDPQANNHQHSSPHADTHSESPRSSLPSPPSSPSSSFSSLPSSIFSLSLPSSPPPSPSLSLSSLPEGGRHRPEHEHEHDLEWDAARVLTGDHNINASLSFSTHISQSFVLPSLSLSLSDFERDREEDANATISIRRRERERARRRVVGDIEGSGTTNASARVPSSEGVANPTFLILGARGSGTIGVAEELVSYGNHVSTREGESERRRSKRRGERRALVSVENGRGAFEGMKIIGVARSGGGKARGYVMEFDEEAGVEDLVGRILDAIHASTIPSSSSSPIPIFTALILLISPKSSPSSSSLQTQLTPYIPIISVTSPSPDEPLTPSTLLSSFSSSSTTTTRTFSSQLLPTATPNPLHLNSEPLSPHALRHALFHPQTLAQLHESARHKLLTSSYYVSSQARTSGPTATANVSDTGKTRKRMGLHHRRSTNATITGRPTLPPPFSSGYHDRFTGSGESAISSEKSSSGSGGRSSPNHNPTSRNQNHKSPSRACVSHAHPTLNMQLDPLHIPSLLFLSFSLLKESAKTLGMHFSVFPSHYQYQHQDEGWKRERGRGRGMMGRTGWVAVTAFLSGVGVGW</sequence>
<gene>
    <name evidence="2" type="ORF">M422DRAFT_31060</name>
</gene>
<dbReference type="AlphaFoldDB" id="A0A0C9VMB4"/>
<organism evidence="2 3">
    <name type="scientific">Sphaerobolus stellatus (strain SS14)</name>
    <dbReference type="NCBI Taxonomy" id="990650"/>
    <lineage>
        <taxon>Eukaryota</taxon>
        <taxon>Fungi</taxon>
        <taxon>Dikarya</taxon>
        <taxon>Basidiomycota</taxon>
        <taxon>Agaricomycotina</taxon>
        <taxon>Agaricomycetes</taxon>
        <taxon>Phallomycetidae</taxon>
        <taxon>Geastrales</taxon>
        <taxon>Sphaerobolaceae</taxon>
        <taxon>Sphaerobolus</taxon>
    </lineage>
</organism>
<protein>
    <submittedName>
        <fullName evidence="2">Uncharacterized protein</fullName>
    </submittedName>
</protein>
<feature type="region of interest" description="Disordered" evidence="1">
    <location>
        <begin position="356"/>
        <end position="377"/>
    </location>
</feature>
<feature type="region of interest" description="Disordered" evidence="1">
    <location>
        <begin position="1"/>
        <end position="91"/>
    </location>
</feature>
<proteinExistence type="predicted"/>
<name>A0A0C9VMB4_SPHS4</name>
<evidence type="ECO:0000256" key="1">
    <source>
        <dbReference type="SAM" id="MobiDB-lite"/>
    </source>
</evidence>
<accession>A0A0C9VMB4</accession>
<feature type="region of interest" description="Disordered" evidence="1">
    <location>
        <begin position="412"/>
        <end position="507"/>
    </location>
</feature>
<feature type="non-terminal residue" evidence="2">
    <location>
        <position position="592"/>
    </location>
</feature>
<reference evidence="2 3" key="1">
    <citation type="submission" date="2014-06" db="EMBL/GenBank/DDBJ databases">
        <title>Evolutionary Origins and Diversification of the Mycorrhizal Mutualists.</title>
        <authorList>
            <consortium name="DOE Joint Genome Institute"/>
            <consortium name="Mycorrhizal Genomics Consortium"/>
            <person name="Kohler A."/>
            <person name="Kuo A."/>
            <person name="Nagy L.G."/>
            <person name="Floudas D."/>
            <person name="Copeland A."/>
            <person name="Barry K.W."/>
            <person name="Cichocki N."/>
            <person name="Veneault-Fourrey C."/>
            <person name="LaButti K."/>
            <person name="Lindquist E.A."/>
            <person name="Lipzen A."/>
            <person name="Lundell T."/>
            <person name="Morin E."/>
            <person name="Murat C."/>
            <person name="Riley R."/>
            <person name="Ohm R."/>
            <person name="Sun H."/>
            <person name="Tunlid A."/>
            <person name="Henrissat B."/>
            <person name="Grigoriev I.V."/>
            <person name="Hibbett D.S."/>
            <person name="Martin F."/>
        </authorList>
    </citation>
    <scope>NUCLEOTIDE SEQUENCE [LARGE SCALE GENOMIC DNA]</scope>
    <source>
        <strain evidence="2 3">SS14</strain>
    </source>
</reference>
<feature type="compositionally biased region" description="Low complexity" evidence="1">
    <location>
        <begin position="47"/>
        <end position="64"/>
    </location>
</feature>
<feature type="compositionally biased region" description="Basic residues" evidence="1">
    <location>
        <begin position="432"/>
        <end position="443"/>
    </location>
</feature>
<feature type="compositionally biased region" description="Low complexity" evidence="1">
    <location>
        <begin position="468"/>
        <end position="481"/>
    </location>
</feature>
<dbReference type="EMBL" id="KN837126">
    <property type="protein sequence ID" value="KIJ42922.1"/>
    <property type="molecule type" value="Genomic_DNA"/>
</dbReference>